<sequence>MGNPFEDADKTAAAETDEELKGYLDDILRVNPAKMLEDFPAKADREVINSLIDNVDKATSKAELIQKWREAGALLSKEGLAAAKTTFKIGKAVFL</sequence>
<name>A0A0F9PD93_9ZZZZ</name>
<accession>A0A0F9PD93</accession>
<dbReference type="AlphaFoldDB" id="A0A0F9PD93"/>
<gene>
    <name evidence="1" type="ORF">LCGC14_0915070</name>
</gene>
<evidence type="ECO:0000313" key="1">
    <source>
        <dbReference type="EMBL" id="KKN22457.1"/>
    </source>
</evidence>
<organism evidence="1">
    <name type="scientific">marine sediment metagenome</name>
    <dbReference type="NCBI Taxonomy" id="412755"/>
    <lineage>
        <taxon>unclassified sequences</taxon>
        <taxon>metagenomes</taxon>
        <taxon>ecological metagenomes</taxon>
    </lineage>
</organism>
<proteinExistence type="predicted"/>
<comment type="caution">
    <text evidence="1">The sequence shown here is derived from an EMBL/GenBank/DDBJ whole genome shotgun (WGS) entry which is preliminary data.</text>
</comment>
<protein>
    <submittedName>
        <fullName evidence="1">Uncharacterized protein</fullName>
    </submittedName>
</protein>
<reference evidence="1" key="1">
    <citation type="journal article" date="2015" name="Nature">
        <title>Complex archaea that bridge the gap between prokaryotes and eukaryotes.</title>
        <authorList>
            <person name="Spang A."/>
            <person name="Saw J.H."/>
            <person name="Jorgensen S.L."/>
            <person name="Zaremba-Niedzwiedzka K."/>
            <person name="Martijn J."/>
            <person name="Lind A.E."/>
            <person name="van Eijk R."/>
            <person name="Schleper C."/>
            <person name="Guy L."/>
            <person name="Ettema T.J."/>
        </authorList>
    </citation>
    <scope>NUCLEOTIDE SEQUENCE</scope>
</reference>
<dbReference type="EMBL" id="LAZR01003060">
    <property type="protein sequence ID" value="KKN22457.1"/>
    <property type="molecule type" value="Genomic_DNA"/>
</dbReference>